<evidence type="ECO:0000313" key="2">
    <source>
        <dbReference type="Proteomes" id="UP000177838"/>
    </source>
</evidence>
<accession>A0A1G2QJI6</accession>
<dbReference type="EMBL" id="MHTK01000002">
    <property type="protein sequence ID" value="OHA60152.1"/>
    <property type="molecule type" value="Genomic_DNA"/>
</dbReference>
<dbReference type="Proteomes" id="UP000177838">
    <property type="component" value="Unassembled WGS sequence"/>
</dbReference>
<protein>
    <submittedName>
        <fullName evidence="1">Uncharacterized protein</fullName>
    </submittedName>
</protein>
<name>A0A1G2QJI6_9BACT</name>
<proteinExistence type="predicted"/>
<comment type="caution">
    <text evidence="1">The sequence shown here is derived from an EMBL/GenBank/DDBJ whole genome shotgun (WGS) entry which is preliminary data.</text>
</comment>
<sequence length="124" mass="13788">MKPKFEKGFPLSNKSETLPESDIARYWKRMGFSFSSPKPGSPAEARLREACESYSRFIVNPSLRGATGSEGRRRQLHNEISIMTVGEPRSGMESEKAEKIADFACLVATGLTAAELLKDEMSRN</sequence>
<reference evidence="1 2" key="1">
    <citation type="journal article" date="2016" name="Nat. Commun.">
        <title>Thousands of microbial genomes shed light on interconnected biogeochemical processes in an aquifer system.</title>
        <authorList>
            <person name="Anantharaman K."/>
            <person name="Brown C.T."/>
            <person name="Hug L.A."/>
            <person name="Sharon I."/>
            <person name="Castelle C.J."/>
            <person name="Probst A.J."/>
            <person name="Thomas B.C."/>
            <person name="Singh A."/>
            <person name="Wilkins M.J."/>
            <person name="Karaoz U."/>
            <person name="Brodie E.L."/>
            <person name="Williams K.H."/>
            <person name="Hubbard S.S."/>
            <person name="Banfield J.F."/>
        </authorList>
    </citation>
    <scope>NUCLEOTIDE SEQUENCE [LARGE SCALE GENOMIC DNA]</scope>
</reference>
<dbReference type="AlphaFoldDB" id="A0A1G2QJI6"/>
<organism evidence="1 2">
    <name type="scientific">Candidatus Vogelbacteria bacterium RIFOXYD1_FULL_46_19</name>
    <dbReference type="NCBI Taxonomy" id="1802439"/>
    <lineage>
        <taxon>Bacteria</taxon>
        <taxon>Candidatus Vogeliibacteriota</taxon>
    </lineage>
</organism>
<gene>
    <name evidence="1" type="ORF">A2589_00535</name>
</gene>
<evidence type="ECO:0000313" key="1">
    <source>
        <dbReference type="EMBL" id="OHA60152.1"/>
    </source>
</evidence>